<dbReference type="PANTHER" id="PTHR10788">
    <property type="entry name" value="TREHALOSE-6-PHOSPHATE SYNTHASE"/>
    <property type="match status" value="1"/>
</dbReference>
<dbReference type="GO" id="GO:0004805">
    <property type="term" value="F:trehalose-phosphatase activity"/>
    <property type="evidence" value="ECO:0007669"/>
    <property type="project" value="TreeGrafter"/>
</dbReference>
<dbReference type="GO" id="GO:0005829">
    <property type="term" value="C:cytosol"/>
    <property type="evidence" value="ECO:0007669"/>
    <property type="project" value="TreeGrafter"/>
</dbReference>
<dbReference type="Proteomes" id="UP000320766">
    <property type="component" value="Unassembled WGS sequence"/>
</dbReference>
<dbReference type="GO" id="GO:0003825">
    <property type="term" value="F:alpha,alpha-trehalose-phosphate synthase (UDP-forming) activity"/>
    <property type="evidence" value="ECO:0007669"/>
    <property type="project" value="TreeGrafter"/>
</dbReference>
<dbReference type="AlphaFoldDB" id="A0A520KYA3"/>
<dbReference type="PANTHER" id="PTHR10788:SF106">
    <property type="entry name" value="BCDNA.GH08860"/>
    <property type="match status" value="1"/>
</dbReference>
<dbReference type="SUPFAM" id="SSF53756">
    <property type="entry name" value="UDP-Glycosyltransferase/glycogen phosphorylase"/>
    <property type="match status" value="1"/>
</dbReference>
<evidence type="ECO:0000313" key="2">
    <source>
        <dbReference type="Proteomes" id="UP000320766"/>
    </source>
</evidence>
<accession>A0A520KYA3</accession>
<sequence length="472" mass="55256">MGYGAKRIIATMDTQKIDNLIIASNREPYTHKKSKTGVVCEKNIGGLVSSIDATMRSGLWIAWGSSDADFLGDEKIDLPPEHPRYSLKRIRLTKAEIDNYYHGFSNSTLWPIFHQFIEKAVFDDRYWNSYKRVNLKFAEAVIEEIKEESLIWVHDYHLSLLPKSIRNEYKDAKIAIFWHIPWVHWDTFNDLPQREEIFEGILGADLIGFHTKSYVQNFIECAKNLGFIVDERKKTINTDDRMIKVKSFPIGIDYHAFSEAPRYLTTRKKSGKIIFGIDRLDYTKGILNRLFAFERFLEKYPEFTKKVTLIQATSPSRTRVEEYRSMKREIDENVGRINGRYETMDWTPIRYFYRRIPQKTLLGYYMSADVALITPLIDGMNVIVKEYIATNDLGVAILSEFTGAAEELKEAIIVNPYDIDEVADAIKIALEMPEKEKRERFTALKERIQKKDINWWFKTFFDSWRKIYASSV</sequence>
<comment type="caution">
    <text evidence="1">The sequence shown here is derived from an EMBL/GenBank/DDBJ whole genome shotgun (WGS) entry which is preliminary data.</text>
</comment>
<reference evidence="1 2" key="1">
    <citation type="journal article" date="2019" name="Nat. Microbiol.">
        <title>Wide diversity of methane and short-chain alkane metabolisms in uncultured archaea.</title>
        <authorList>
            <person name="Borrel G."/>
            <person name="Adam P.S."/>
            <person name="McKay L.J."/>
            <person name="Chen L.X."/>
            <person name="Sierra-Garcia I.N."/>
            <person name="Sieber C.M."/>
            <person name="Letourneur Q."/>
            <person name="Ghozlane A."/>
            <person name="Andersen G.L."/>
            <person name="Li W.J."/>
            <person name="Hallam S.J."/>
            <person name="Muyzer G."/>
            <person name="de Oliveira V.M."/>
            <person name="Inskeep W.P."/>
            <person name="Banfield J.F."/>
            <person name="Gribaldo S."/>
        </authorList>
    </citation>
    <scope>NUCLEOTIDE SEQUENCE [LARGE SCALE GENOMIC DNA]</scope>
    <source>
        <strain evidence="1">NM1b</strain>
    </source>
</reference>
<dbReference type="CDD" id="cd03788">
    <property type="entry name" value="GT20_TPS"/>
    <property type="match status" value="1"/>
</dbReference>
<dbReference type="Pfam" id="PF00982">
    <property type="entry name" value="Glyco_transf_20"/>
    <property type="match status" value="1"/>
</dbReference>
<dbReference type="EMBL" id="RXIL01000029">
    <property type="protein sequence ID" value="RZN72309.1"/>
    <property type="molecule type" value="Genomic_DNA"/>
</dbReference>
<organism evidence="1 2">
    <name type="scientific">Candidatus Methanolliviera hydrocarbonicum</name>
    <dbReference type="NCBI Taxonomy" id="2491085"/>
    <lineage>
        <taxon>Archaea</taxon>
        <taxon>Methanobacteriati</taxon>
        <taxon>Methanobacteriota</taxon>
        <taxon>Candidatus Methanoliparia</taxon>
        <taxon>Candidatus Methanoliparales</taxon>
        <taxon>Candidatus Methanollivieraceae</taxon>
        <taxon>Candidatus Methanolliviera</taxon>
    </lineage>
</organism>
<dbReference type="InterPro" id="IPR001830">
    <property type="entry name" value="Glyco_trans_20"/>
</dbReference>
<gene>
    <name evidence="1" type="ORF">EF807_01535</name>
</gene>
<protein>
    <submittedName>
        <fullName evidence="1">Trehalose-6-phosphate synthase</fullName>
    </submittedName>
</protein>
<dbReference type="Gene3D" id="3.40.50.2000">
    <property type="entry name" value="Glycogen Phosphorylase B"/>
    <property type="match status" value="2"/>
</dbReference>
<proteinExistence type="predicted"/>
<dbReference type="GO" id="GO:0005992">
    <property type="term" value="P:trehalose biosynthetic process"/>
    <property type="evidence" value="ECO:0007669"/>
    <property type="project" value="InterPro"/>
</dbReference>
<name>A0A520KYA3_9EURY</name>
<evidence type="ECO:0000313" key="1">
    <source>
        <dbReference type="EMBL" id="RZN72309.1"/>
    </source>
</evidence>